<organism evidence="2 3">
    <name type="scientific">Fibrella aquatilis</name>
    <dbReference type="NCBI Taxonomy" id="2817059"/>
    <lineage>
        <taxon>Bacteria</taxon>
        <taxon>Pseudomonadati</taxon>
        <taxon>Bacteroidota</taxon>
        <taxon>Cytophagia</taxon>
        <taxon>Cytophagales</taxon>
        <taxon>Spirosomataceae</taxon>
        <taxon>Fibrella</taxon>
    </lineage>
</organism>
<dbReference type="InterPro" id="IPR000595">
    <property type="entry name" value="cNMP-bd_dom"/>
</dbReference>
<gene>
    <name evidence="2" type="ORF">J2I48_13195</name>
</gene>
<feature type="domain" description="Cyclic nucleotide-binding" evidence="1">
    <location>
        <begin position="10"/>
        <end position="107"/>
    </location>
</feature>
<dbReference type="RefSeq" id="WP_207335927.1">
    <property type="nucleotide sequence ID" value="NZ_JAFMYU010000009.1"/>
</dbReference>
<accession>A0A939JYD0</accession>
<dbReference type="InterPro" id="IPR018490">
    <property type="entry name" value="cNMP-bd_dom_sf"/>
</dbReference>
<name>A0A939JYD0_9BACT</name>
<dbReference type="SUPFAM" id="SSF51206">
    <property type="entry name" value="cAMP-binding domain-like"/>
    <property type="match status" value="1"/>
</dbReference>
<dbReference type="InterPro" id="IPR014710">
    <property type="entry name" value="RmlC-like_jellyroll"/>
</dbReference>
<dbReference type="EMBL" id="JAFMYU010000009">
    <property type="protein sequence ID" value="MBO0931959.1"/>
    <property type="molecule type" value="Genomic_DNA"/>
</dbReference>
<dbReference type="Gene3D" id="2.60.120.10">
    <property type="entry name" value="Jelly Rolls"/>
    <property type="match status" value="1"/>
</dbReference>
<keyword evidence="3" id="KW-1185">Reference proteome</keyword>
<comment type="caution">
    <text evidence="2">The sequence shown here is derived from an EMBL/GenBank/DDBJ whole genome shotgun (WGS) entry which is preliminary data.</text>
</comment>
<dbReference type="Pfam" id="PF00027">
    <property type="entry name" value="cNMP_binding"/>
    <property type="match status" value="1"/>
</dbReference>
<dbReference type="Proteomes" id="UP000664795">
    <property type="component" value="Unassembled WGS sequence"/>
</dbReference>
<reference evidence="2 3" key="1">
    <citation type="submission" date="2021-03" db="EMBL/GenBank/DDBJ databases">
        <title>Fibrella sp. HMF5036 genome sequencing and assembly.</title>
        <authorList>
            <person name="Kang H."/>
            <person name="Kim H."/>
            <person name="Bae S."/>
            <person name="Joh K."/>
        </authorList>
    </citation>
    <scope>NUCLEOTIDE SEQUENCE [LARGE SCALE GENOMIC DNA]</scope>
    <source>
        <strain evidence="2 3">HMF5036</strain>
    </source>
</reference>
<dbReference type="PROSITE" id="PS50042">
    <property type="entry name" value="CNMP_BINDING_3"/>
    <property type="match status" value="1"/>
</dbReference>
<protein>
    <submittedName>
        <fullName evidence="2">Crp/Fnr family transcriptional regulator</fullName>
    </submittedName>
</protein>
<dbReference type="AlphaFoldDB" id="A0A939JYD0"/>
<evidence type="ECO:0000313" key="2">
    <source>
        <dbReference type="EMBL" id="MBO0931959.1"/>
    </source>
</evidence>
<dbReference type="CDD" id="cd00038">
    <property type="entry name" value="CAP_ED"/>
    <property type="match status" value="1"/>
</dbReference>
<sequence>MTPLADYIRTAVQLRADELNIVLAQFTKRAVSKDRFVLQKGEIATQYYFIESGALRVFYDDGERQVTGWVALEGYYFTDLASYRTQKPSQFSIQAIEDTILWTIKREKAEWLYQQVPQWQQFTREIWENAFLRLIDGFIAFQTMTAEERYLAAMHESDLLQRLPLKDLSSFLGITPNSLSRIRKNIR</sequence>
<evidence type="ECO:0000259" key="1">
    <source>
        <dbReference type="PROSITE" id="PS50042"/>
    </source>
</evidence>
<proteinExistence type="predicted"/>
<evidence type="ECO:0000313" key="3">
    <source>
        <dbReference type="Proteomes" id="UP000664795"/>
    </source>
</evidence>